<dbReference type="RefSeq" id="WP_110377514.1">
    <property type="nucleotide sequence ID" value="NZ_CAKNFM010000006.1"/>
</dbReference>
<accession>A0A2V3TXG4</accession>
<evidence type="ECO:0000256" key="2">
    <source>
        <dbReference type="ARBA" id="ARBA00022448"/>
    </source>
</evidence>
<dbReference type="InterPro" id="IPR035906">
    <property type="entry name" value="MetI-like_sf"/>
</dbReference>
<evidence type="ECO:0000256" key="6">
    <source>
        <dbReference type="ARBA" id="ARBA00023136"/>
    </source>
</evidence>
<dbReference type="PANTHER" id="PTHR32243:SF18">
    <property type="entry name" value="INNER MEMBRANE ABC TRANSPORTER PERMEASE PROTEIN YCJP"/>
    <property type="match status" value="1"/>
</dbReference>
<dbReference type="InterPro" id="IPR000515">
    <property type="entry name" value="MetI-like"/>
</dbReference>
<protein>
    <submittedName>
        <fullName evidence="8">Multiple sugar transport system permease protein</fullName>
    </submittedName>
</protein>
<dbReference type="InterPro" id="IPR050901">
    <property type="entry name" value="BP-dep_ABC_trans_perm"/>
</dbReference>
<dbReference type="SUPFAM" id="SSF161098">
    <property type="entry name" value="MetI-like"/>
    <property type="match status" value="1"/>
</dbReference>
<sequence length="277" mass="30484">MHDDRPLTRLLRAAAVMAVLAWSLVPILLVVTSSFKEPRQIFEVPFRMFFIPTAENFTTLARLNPEFFSSLRNSIIVTLFTVLLTLCASFAAGYVYARTKETAYKVSAVFMLVVRMLPPIVVTVPLFPVVNWLALNDSHLILILLYAAFYVSLGSWMMRSFVAQIPIELEEAAALDGASLWQILRLVILPLAAQGLVALTLFVVVFAWNEYVFAMIFTTSNARTAPVVIGEMLSTAEGVQWGAVFAAATIQLVPVVLIVLALQRFLIAGLTAGAVKS</sequence>
<feature type="transmembrane region" description="Helical" evidence="7">
    <location>
        <begin position="75"/>
        <end position="97"/>
    </location>
</feature>
<feature type="transmembrane region" description="Helical" evidence="7">
    <location>
        <begin position="12"/>
        <end position="32"/>
    </location>
</feature>
<evidence type="ECO:0000313" key="8">
    <source>
        <dbReference type="EMBL" id="PXW53542.1"/>
    </source>
</evidence>
<evidence type="ECO:0000256" key="1">
    <source>
        <dbReference type="ARBA" id="ARBA00004651"/>
    </source>
</evidence>
<keyword evidence="5 7" id="KW-1133">Transmembrane helix</keyword>
<feature type="transmembrane region" description="Helical" evidence="7">
    <location>
        <begin position="183"/>
        <end position="208"/>
    </location>
</feature>
<proteinExistence type="inferred from homology"/>
<dbReference type="EMBL" id="QJJK01000013">
    <property type="protein sequence ID" value="PXW53542.1"/>
    <property type="molecule type" value="Genomic_DNA"/>
</dbReference>
<name>A0A2V3TXG4_9HYPH</name>
<organism evidence="8 9">
    <name type="scientific">Chelatococcus asaccharovorans</name>
    <dbReference type="NCBI Taxonomy" id="28210"/>
    <lineage>
        <taxon>Bacteria</taxon>
        <taxon>Pseudomonadati</taxon>
        <taxon>Pseudomonadota</taxon>
        <taxon>Alphaproteobacteria</taxon>
        <taxon>Hyphomicrobiales</taxon>
        <taxon>Chelatococcaceae</taxon>
        <taxon>Chelatococcus</taxon>
    </lineage>
</organism>
<keyword evidence="2 7" id="KW-0813">Transport</keyword>
<dbReference type="GO" id="GO:0005886">
    <property type="term" value="C:plasma membrane"/>
    <property type="evidence" value="ECO:0007669"/>
    <property type="project" value="UniProtKB-SubCell"/>
</dbReference>
<keyword evidence="4 7" id="KW-0812">Transmembrane</keyword>
<dbReference type="OrthoDB" id="9815445at2"/>
<dbReference type="GO" id="GO:0055085">
    <property type="term" value="P:transmembrane transport"/>
    <property type="evidence" value="ECO:0007669"/>
    <property type="project" value="InterPro"/>
</dbReference>
<comment type="caution">
    <text evidence="8">The sequence shown here is derived from an EMBL/GenBank/DDBJ whole genome shotgun (WGS) entry which is preliminary data.</text>
</comment>
<dbReference type="AlphaFoldDB" id="A0A2V3TXG4"/>
<feature type="transmembrane region" description="Helical" evidence="7">
    <location>
        <begin position="109"/>
        <end position="134"/>
    </location>
</feature>
<evidence type="ECO:0000256" key="3">
    <source>
        <dbReference type="ARBA" id="ARBA00022475"/>
    </source>
</evidence>
<evidence type="ECO:0000256" key="5">
    <source>
        <dbReference type="ARBA" id="ARBA00022989"/>
    </source>
</evidence>
<dbReference type="Gene3D" id="1.10.3720.10">
    <property type="entry name" value="MetI-like"/>
    <property type="match status" value="1"/>
</dbReference>
<feature type="transmembrane region" description="Helical" evidence="7">
    <location>
        <begin position="140"/>
        <end position="162"/>
    </location>
</feature>
<gene>
    <name evidence="8" type="ORF">C7450_11330</name>
</gene>
<keyword evidence="3" id="KW-1003">Cell membrane</keyword>
<reference evidence="8 9" key="1">
    <citation type="submission" date="2018-05" db="EMBL/GenBank/DDBJ databases">
        <title>Genomic Encyclopedia of Type Strains, Phase IV (KMG-IV): sequencing the most valuable type-strain genomes for metagenomic binning, comparative biology and taxonomic classification.</title>
        <authorList>
            <person name="Goeker M."/>
        </authorList>
    </citation>
    <scope>NUCLEOTIDE SEQUENCE [LARGE SCALE GENOMIC DNA]</scope>
    <source>
        <strain evidence="8 9">DSM 6462</strain>
    </source>
</reference>
<comment type="subcellular location">
    <subcellularLocation>
        <location evidence="1 7">Cell membrane</location>
        <topology evidence="1 7">Multi-pass membrane protein</topology>
    </subcellularLocation>
</comment>
<keyword evidence="9" id="KW-1185">Reference proteome</keyword>
<dbReference type="PROSITE" id="PS50928">
    <property type="entry name" value="ABC_TM1"/>
    <property type="match status" value="1"/>
</dbReference>
<keyword evidence="8" id="KW-0762">Sugar transport</keyword>
<feature type="transmembrane region" description="Helical" evidence="7">
    <location>
        <begin position="241"/>
        <end position="262"/>
    </location>
</feature>
<keyword evidence="6 7" id="KW-0472">Membrane</keyword>
<dbReference type="Proteomes" id="UP000248021">
    <property type="component" value="Unassembled WGS sequence"/>
</dbReference>
<dbReference type="PANTHER" id="PTHR32243">
    <property type="entry name" value="MALTOSE TRANSPORT SYSTEM PERMEASE-RELATED"/>
    <property type="match status" value="1"/>
</dbReference>
<evidence type="ECO:0000313" key="9">
    <source>
        <dbReference type="Proteomes" id="UP000248021"/>
    </source>
</evidence>
<evidence type="ECO:0000256" key="4">
    <source>
        <dbReference type="ARBA" id="ARBA00022692"/>
    </source>
</evidence>
<dbReference type="Pfam" id="PF00528">
    <property type="entry name" value="BPD_transp_1"/>
    <property type="match status" value="1"/>
</dbReference>
<evidence type="ECO:0000256" key="7">
    <source>
        <dbReference type="RuleBase" id="RU363032"/>
    </source>
</evidence>
<comment type="similarity">
    <text evidence="7">Belongs to the binding-protein-dependent transport system permease family.</text>
</comment>
<dbReference type="CDD" id="cd06261">
    <property type="entry name" value="TM_PBP2"/>
    <property type="match status" value="1"/>
</dbReference>